<organism evidence="1 2">
    <name type="scientific">Hyalomma asiaticum</name>
    <name type="common">Tick</name>
    <dbReference type="NCBI Taxonomy" id="266040"/>
    <lineage>
        <taxon>Eukaryota</taxon>
        <taxon>Metazoa</taxon>
        <taxon>Ecdysozoa</taxon>
        <taxon>Arthropoda</taxon>
        <taxon>Chelicerata</taxon>
        <taxon>Arachnida</taxon>
        <taxon>Acari</taxon>
        <taxon>Parasitiformes</taxon>
        <taxon>Ixodida</taxon>
        <taxon>Ixodoidea</taxon>
        <taxon>Ixodidae</taxon>
        <taxon>Hyalomminae</taxon>
        <taxon>Hyalomma</taxon>
    </lineage>
</organism>
<comment type="caution">
    <text evidence="1">The sequence shown here is derived from an EMBL/GenBank/DDBJ whole genome shotgun (WGS) entry which is preliminary data.</text>
</comment>
<reference evidence="1" key="1">
    <citation type="submission" date="2020-05" db="EMBL/GenBank/DDBJ databases">
        <title>Large-scale comparative analyses of tick genomes elucidate their genetic diversity and vector capacities.</title>
        <authorList>
            <person name="Jia N."/>
            <person name="Wang J."/>
            <person name="Shi W."/>
            <person name="Du L."/>
            <person name="Sun Y."/>
            <person name="Zhan W."/>
            <person name="Jiang J."/>
            <person name="Wang Q."/>
            <person name="Zhang B."/>
            <person name="Ji P."/>
            <person name="Sakyi L.B."/>
            <person name="Cui X."/>
            <person name="Yuan T."/>
            <person name="Jiang B."/>
            <person name="Yang W."/>
            <person name="Lam T.T.-Y."/>
            <person name="Chang Q."/>
            <person name="Ding S."/>
            <person name="Wang X."/>
            <person name="Zhu J."/>
            <person name="Ruan X."/>
            <person name="Zhao L."/>
            <person name="Wei J."/>
            <person name="Que T."/>
            <person name="Du C."/>
            <person name="Cheng J."/>
            <person name="Dai P."/>
            <person name="Han X."/>
            <person name="Huang E."/>
            <person name="Gao Y."/>
            <person name="Liu J."/>
            <person name="Shao H."/>
            <person name="Ye R."/>
            <person name="Li L."/>
            <person name="Wei W."/>
            <person name="Wang X."/>
            <person name="Wang C."/>
            <person name="Yang T."/>
            <person name="Huo Q."/>
            <person name="Li W."/>
            <person name="Guo W."/>
            <person name="Chen H."/>
            <person name="Zhou L."/>
            <person name="Ni X."/>
            <person name="Tian J."/>
            <person name="Zhou Y."/>
            <person name="Sheng Y."/>
            <person name="Liu T."/>
            <person name="Pan Y."/>
            <person name="Xia L."/>
            <person name="Li J."/>
            <person name="Zhao F."/>
            <person name="Cao W."/>
        </authorList>
    </citation>
    <scope>NUCLEOTIDE SEQUENCE</scope>
    <source>
        <strain evidence="1">Hyas-2018</strain>
    </source>
</reference>
<protein>
    <submittedName>
        <fullName evidence="1">Uncharacterized protein</fullName>
    </submittedName>
</protein>
<dbReference type="EMBL" id="CM023481">
    <property type="protein sequence ID" value="KAH6945601.1"/>
    <property type="molecule type" value="Genomic_DNA"/>
</dbReference>
<name>A0ACB7TEK7_HYAAI</name>
<dbReference type="Proteomes" id="UP000821845">
    <property type="component" value="Chromosome 1"/>
</dbReference>
<sequence length="100" mass="10533">MSSAGSSDVNPTAGSTMMNARPGIDAWLPSFGEAASAVPPRSFRRFVWDGLPSTSLLFARGEGGLGGGAERRLDGIVHRSSYTTANQEAPAYWSLVVTMI</sequence>
<evidence type="ECO:0000313" key="1">
    <source>
        <dbReference type="EMBL" id="KAH6945601.1"/>
    </source>
</evidence>
<gene>
    <name evidence="1" type="ORF">HPB50_009285</name>
</gene>
<evidence type="ECO:0000313" key="2">
    <source>
        <dbReference type="Proteomes" id="UP000821845"/>
    </source>
</evidence>
<accession>A0ACB7TEK7</accession>
<proteinExistence type="predicted"/>
<keyword evidence="2" id="KW-1185">Reference proteome</keyword>